<keyword evidence="3" id="KW-1185">Reference proteome</keyword>
<comment type="caution">
    <text evidence="2">The sequence shown here is derived from an EMBL/GenBank/DDBJ whole genome shotgun (WGS) entry which is preliminary data.</text>
</comment>
<dbReference type="PANTHER" id="PTHR30546">
    <property type="entry name" value="FLAVODOXIN-RELATED PROTEIN WRBA-RELATED"/>
    <property type="match status" value="1"/>
</dbReference>
<accession>A0ABV0KQR8</accession>
<dbReference type="InterPro" id="IPR029039">
    <property type="entry name" value="Flavoprotein-like_sf"/>
</dbReference>
<gene>
    <name evidence="2" type="ORF">NDI38_23250</name>
</gene>
<protein>
    <recommendedName>
        <fullName evidence="1">Flavodoxin-like domain-containing protein</fullName>
    </recommendedName>
</protein>
<proteinExistence type="predicted"/>
<dbReference type="Pfam" id="PF12724">
    <property type="entry name" value="Flavodoxin_5"/>
    <property type="match status" value="1"/>
</dbReference>
<dbReference type="InterPro" id="IPR008254">
    <property type="entry name" value="Flavodoxin/NO_synth"/>
</dbReference>
<organism evidence="2 3">
    <name type="scientific">Stenomitos frigidus AS-A4</name>
    <dbReference type="NCBI Taxonomy" id="2933935"/>
    <lineage>
        <taxon>Bacteria</taxon>
        <taxon>Bacillati</taxon>
        <taxon>Cyanobacteriota</taxon>
        <taxon>Cyanophyceae</taxon>
        <taxon>Leptolyngbyales</taxon>
        <taxon>Leptolyngbyaceae</taxon>
        <taxon>Stenomitos</taxon>
    </lineage>
</organism>
<evidence type="ECO:0000313" key="3">
    <source>
        <dbReference type="Proteomes" id="UP001476950"/>
    </source>
</evidence>
<feature type="domain" description="Flavodoxin-like" evidence="1">
    <location>
        <begin position="7"/>
        <end position="165"/>
    </location>
</feature>
<sequence length="209" mass="21561">MTSTTNILVVYTSTLGNTQKMAEAVAAGARSLESTSVLLREATEATREEVRVCDALLLGTPLRHRSADARVKQFIENTIEVLWLTDDLVGKVGGVFSVGGGYGNAGAGVEIAQLGLLAAMAAAGMLLVPLPKTTPGAGVAGSHWGAHGRSGGPNMEPVGITNEMLQCAYHHGANVARVAVALQGKDLMARGNQVPSQALIALFSGSEQL</sequence>
<reference evidence="2 3" key="1">
    <citation type="submission" date="2022-04" db="EMBL/GenBank/DDBJ databases">
        <title>Positive selection, recombination, and allopatry shape intraspecific diversity of widespread and dominant cyanobacteria.</title>
        <authorList>
            <person name="Wei J."/>
            <person name="Shu W."/>
            <person name="Hu C."/>
        </authorList>
    </citation>
    <scope>NUCLEOTIDE SEQUENCE [LARGE SCALE GENOMIC DNA]</scope>
    <source>
        <strain evidence="2 3">AS-A4</strain>
    </source>
</reference>
<dbReference type="RefSeq" id="WP_190449716.1">
    <property type="nucleotide sequence ID" value="NZ_JAMPLM010000032.1"/>
</dbReference>
<dbReference type="InterPro" id="IPR001226">
    <property type="entry name" value="Flavodoxin_CS"/>
</dbReference>
<evidence type="ECO:0000259" key="1">
    <source>
        <dbReference type="PROSITE" id="PS50902"/>
    </source>
</evidence>
<evidence type="ECO:0000313" key="2">
    <source>
        <dbReference type="EMBL" id="MEP1061351.1"/>
    </source>
</evidence>
<dbReference type="PROSITE" id="PS50902">
    <property type="entry name" value="FLAVODOXIN_LIKE"/>
    <property type="match status" value="1"/>
</dbReference>
<dbReference type="PROSITE" id="PS00201">
    <property type="entry name" value="FLAVODOXIN"/>
    <property type="match status" value="1"/>
</dbReference>
<dbReference type="Proteomes" id="UP001476950">
    <property type="component" value="Unassembled WGS sequence"/>
</dbReference>
<dbReference type="PANTHER" id="PTHR30546:SF23">
    <property type="entry name" value="FLAVOPROTEIN-LIKE PROTEIN YCP4-RELATED"/>
    <property type="match status" value="1"/>
</dbReference>
<dbReference type="EMBL" id="JAMPLM010000032">
    <property type="protein sequence ID" value="MEP1061351.1"/>
    <property type="molecule type" value="Genomic_DNA"/>
</dbReference>
<name>A0ABV0KQR8_9CYAN</name>
<dbReference type="InterPro" id="IPR026816">
    <property type="entry name" value="Flavodoxin_dom"/>
</dbReference>
<dbReference type="SUPFAM" id="SSF52218">
    <property type="entry name" value="Flavoproteins"/>
    <property type="match status" value="1"/>
</dbReference>
<dbReference type="Gene3D" id="3.40.50.360">
    <property type="match status" value="1"/>
</dbReference>